<name>A0ABD5W5V3_9EURY</name>
<evidence type="ECO:0000313" key="1">
    <source>
        <dbReference type="EMBL" id="MFC7059079.1"/>
    </source>
</evidence>
<dbReference type="RefSeq" id="WP_267161805.1">
    <property type="nucleotide sequence ID" value="NZ_CP112972.1"/>
</dbReference>
<accession>A0ABD5W5V3</accession>
<proteinExistence type="predicted"/>
<dbReference type="Proteomes" id="UP001596445">
    <property type="component" value="Unassembled WGS sequence"/>
</dbReference>
<comment type="caution">
    <text evidence="1">The sequence shown here is derived from an EMBL/GenBank/DDBJ whole genome shotgun (WGS) entry which is preliminary data.</text>
</comment>
<keyword evidence="2" id="KW-1185">Reference proteome</keyword>
<organism evidence="1 2">
    <name type="scientific">Halovenus salina</name>
    <dbReference type="NCBI Taxonomy" id="1510225"/>
    <lineage>
        <taxon>Archaea</taxon>
        <taxon>Methanobacteriati</taxon>
        <taxon>Methanobacteriota</taxon>
        <taxon>Stenosarchaea group</taxon>
        <taxon>Halobacteria</taxon>
        <taxon>Halobacteriales</taxon>
        <taxon>Haloarculaceae</taxon>
        <taxon>Halovenus</taxon>
    </lineage>
</organism>
<dbReference type="AlphaFoldDB" id="A0ABD5W5V3"/>
<gene>
    <name evidence="1" type="ORF">ACFQQG_13935</name>
</gene>
<dbReference type="EMBL" id="JBHSZI010000001">
    <property type="protein sequence ID" value="MFC7059079.1"/>
    <property type="molecule type" value="Genomic_DNA"/>
</dbReference>
<dbReference type="GeneID" id="76631163"/>
<protein>
    <submittedName>
        <fullName evidence="1">Uncharacterized protein</fullName>
    </submittedName>
</protein>
<reference evidence="1 2" key="1">
    <citation type="journal article" date="2019" name="Int. J. Syst. Evol. Microbiol.">
        <title>The Global Catalogue of Microorganisms (GCM) 10K type strain sequencing project: providing services to taxonomists for standard genome sequencing and annotation.</title>
        <authorList>
            <consortium name="The Broad Institute Genomics Platform"/>
            <consortium name="The Broad Institute Genome Sequencing Center for Infectious Disease"/>
            <person name="Wu L."/>
            <person name="Ma J."/>
        </authorList>
    </citation>
    <scope>NUCLEOTIDE SEQUENCE [LARGE SCALE GENOMIC DNA]</scope>
    <source>
        <strain evidence="1 2">JCM 30072</strain>
    </source>
</reference>
<evidence type="ECO:0000313" key="2">
    <source>
        <dbReference type="Proteomes" id="UP001596445"/>
    </source>
</evidence>
<sequence>MTTETHNIESCNTIETLRTQFSEDPRREPHEKETGLHVEGEGTHFSVTSFKKVVYAKLLQRDEFNITHLHVLDDDGREHTVDCIEKAAEQSLTIIGVTGRLPVAAVNIGTPRNDNSHADLVK</sequence>